<name>A0A1E1M9D9_RHYSE</name>
<dbReference type="EMBL" id="FJVC01000219">
    <property type="protein sequence ID" value="CZT45684.1"/>
    <property type="molecule type" value="Genomic_DNA"/>
</dbReference>
<reference evidence="2" key="1">
    <citation type="submission" date="2016-03" db="EMBL/GenBank/DDBJ databases">
        <authorList>
            <person name="Guldener U."/>
        </authorList>
    </citation>
    <scope>NUCLEOTIDE SEQUENCE [LARGE SCALE GENOMIC DNA]</scope>
</reference>
<accession>A0A1E1M9D9</accession>
<protein>
    <submittedName>
        <fullName evidence="1">Uncharacterized protein</fullName>
    </submittedName>
</protein>
<gene>
    <name evidence="1" type="ORF">RSE6_06015</name>
</gene>
<proteinExistence type="predicted"/>
<keyword evidence="2" id="KW-1185">Reference proteome</keyword>
<dbReference type="Proteomes" id="UP000177625">
    <property type="component" value="Unassembled WGS sequence"/>
</dbReference>
<evidence type="ECO:0000313" key="2">
    <source>
        <dbReference type="Proteomes" id="UP000177625"/>
    </source>
</evidence>
<evidence type="ECO:0000313" key="1">
    <source>
        <dbReference type="EMBL" id="CZT45684.1"/>
    </source>
</evidence>
<organism evidence="1 2">
    <name type="scientific">Rhynchosporium secalis</name>
    <name type="common">Barley scald fungus</name>
    <dbReference type="NCBI Taxonomy" id="38038"/>
    <lineage>
        <taxon>Eukaryota</taxon>
        <taxon>Fungi</taxon>
        <taxon>Dikarya</taxon>
        <taxon>Ascomycota</taxon>
        <taxon>Pezizomycotina</taxon>
        <taxon>Leotiomycetes</taxon>
        <taxon>Helotiales</taxon>
        <taxon>Ploettnerulaceae</taxon>
        <taxon>Rhynchosporium</taxon>
    </lineage>
</organism>
<sequence length="131" mass="14557">MGTAQRPRYAKIFGLVRELEMITAAQSKTVNLHGNSMVAVDTSGGKPFLPAANVRTDYIDPSEPFPPSTPTSHVNNWKPKRYVLATLDEICRNLPHSRSPDHFMSSAGDHFALLLMFISITNCRRCPLRCG</sequence>
<dbReference type="AlphaFoldDB" id="A0A1E1M9D9"/>